<dbReference type="AlphaFoldDB" id="A0A382WJ06"/>
<accession>A0A382WJ06</accession>
<proteinExistence type="predicted"/>
<reference evidence="1" key="1">
    <citation type="submission" date="2018-05" db="EMBL/GenBank/DDBJ databases">
        <authorList>
            <person name="Lanie J.A."/>
            <person name="Ng W.-L."/>
            <person name="Kazmierczak K.M."/>
            <person name="Andrzejewski T.M."/>
            <person name="Davidsen T.M."/>
            <person name="Wayne K.J."/>
            <person name="Tettelin H."/>
            <person name="Glass J.I."/>
            <person name="Rusch D."/>
            <person name="Podicherti R."/>
            <person name="Tsui H.-C.T."/>
            <person name="Winkler M.E."/>
        </authorList>
    </citation>
    <scope>NUCLEOTIDE SEQUENCE</scope>
</reference>
<name>A0A382WJ06_9ZZZZ</name>
<protein>
    <submittedName>
        <fullName evidence="1">Uncharacterized protein</fullName>
    </submittedName>
</protein>
<gene>
    <name evidence="1" type="ORF">METZ01_LOCUS411159</name>
</gene>
<dbReference type="EMBL" id="UINC01159937">
    <property type="protein sequence ID" value="SVD58305.1"/>
    <property type="molecule type" value="Genomic_DNA"/>
</dbReference>
<evidence type="ECO:0000313" key="1">
    <source>
        <dbReference type="EMBL" id="SVD58305.1"/>
    </source>
</evidence>
<organism evidence="1">
    <name type="scientific">marine metagenome</name>
    <dbReference type="NCBI Taxonomy" id="408172"/>
    <lineage>
        <taxon>unclassified sequences</taxon>
        <taxon>metagenomes</taxon>
        <taxon>ecological metagenomes</taxon>
    </lineage>
</organism>
<feature type="non-terminal residue" evidence="1">
    <location>
        <position position="45"/>
    </location>
</feature>
<sequence length="45" mass="4806">MAAADNTTLKSESRNIIKVQMAPNTPAAMGVIILPVIRTANKIKI</sequence>